<sequence length="171" mass="19874">MKFQSGMMTKTTMKLNKNRNKYDSPAYWTQLIQLSLQDNIRHYLEEKHLTQSEFAERLGVSKGYISQILNGDFDHKLSKLTQLALACEMVPRIEFVPKQHSREVAYESYIRPADWKHCTTYTRKLNFHTVRPQNAKYTELPGSKTLRSAVIFDGGNNWTESQSPITIDKIA</sequence>
<dbReference type="InterPro" id="IPR001387">
    <property type="entry name" value="Cro/C1-type_HTH"/>
</dbReference>
<dbReference type="InterPro" id="IPR010982">
    <property type="entry name" value="Lambda_DNA-bd_dom_sf"/>
</dbReference>
<dbReference type="GO" id="GO:0003677">
    <property type="term" value="F:DNA binding"/>
    <property type="evidence" value="ECO:0007669"/>
    <property type="project" value="InterPro"/>
</dbReference>
<dbReference type="PROSITE" id="PS50943">
    <property type="entry name" value="HTH_CROC1"/>
    <property type="match status" value="1"/>
</dbReference>
<keyword evidence="3" id="KW-1185">Reference proteome</keyword>
<dbReference type="KEGG" id="ddb:E7747_04355"/>
<gene>
    <name evidence="2" type="ORF">E7747_04355</name>
</gene>
<evidence type="ECO:0000259" key="1">
    <source>
        <dbReference type="PROSITE" id="PS50943"/>
    </source>
</evidence>
<dbReference type="AlphaFoldDB" id="A0A4P7W2H0"/>
<dbReference type="Pfam" id="PF01381">
    <property type="entry name" value="HTH_3"/>
    <property type="match status" value="1"/>
</dbReference>
<feature type="domain" description="HTH cro/C1-type" evidence="1">
    <location>
        <begin position="40"/>
        <end position="95"/>
    </location>
</feature>
<dbReference type="Proteomes" id="UP000297149">
    <property type="component" value="Chromosome"/>
</dbReference>
<evidence type="ECO:0000313" key="3">
    <source>
        <dbReference type="Proteomes" id="UP000297149"/>
    </source>
</evidence>
<evidence type="ECO:0000313" key="2">
    <source>
        <dbReference type="EMBL" id="QCD41590.1"/>
    </source>
</evidence>
<dbReference type="Gene3D" id="1.10.260.40">
    <property type="entry name" value="lambda repressor-like DNA-binding domains"/>
    <property type="match status" value="1"/>
</dbReference>
<name>A0A4P7W2H0_9BACT</name>
<dbReference type="SUPFAM" id="SSF47413">
    <property type="entry name" value="lambda repressor-like DNA-binding domains"/>
    <property type="match status" value="1"/>
</dbReference>
<accession>A0A4P7W2H0</accession>
<dbReference type="EMBL" id="CP039396">
    <property type="protein sequence ID" value="QCD41590.1"/>
    <property type="molecule type" value="Genomic_DNA"/>
</dbReference>
<dbReference type="SMART" id="SM00530">
    <property type="entry name" value="HTH_XRE"/>
    <property type="match status" value="1"/>
</dbReference>
<reference evidence="3" key="1">
    <citation type="submission" date="2019-02" db="EMBL/GenBank/DDBJ databases">
        <title>Isolation and identification of novel species under the genus Muribaculum.</title>
        <authorList>
            <person name="Miyake S."/>
            <person name="Ding Y."/>
            <person name="Low A."/>
            <person name="Soh M."/>
            <person name="Seedorf H."/>
        </authorList>
    </citation>
    <scope>NUCLEOTIDE SEQUENCE [LARGE SCALE GENOMIC DNA]</scope>
    <source>
        <strain evidence="3">H5</strain>
    </source>
</reference>
<proteinExistence type="predicted"/>
<organism evidence="2 3">
    <name type="scientific">Duncaniella dubosii</name>
    <dbReference type="NCBI Taxonomy" id="2518971"/>
    <lineage>
        <taxon>Bacteria</taxon>
        <taxon>Pseudomonadati</taxon>
        <taxon>Bacteroidota</taxon>
        <taxon>Bacteroidia</taxon>
        <taxon>Bacteroidales</taxon>
        <taxon>Muribaculaceae</taxon>
        <taxon>Duncaniella</taxon>
    </lineage>
</organism>
<dbReference type="CDD" id="cd00093">
    <property type="entry name" value="HTH_XRE"/>
    <property type="match status" value="1"/>
</dbReference>
<protein>
    <submittedName>
        <fullName evidence="2">XRE family transcriptional regulator</fullName>
    </submittedName>
</protein>